<proteinExistence type="predicted"/>
<dbReference type="Proteomes" id="UP001307889">
    <property type="component" value="Chromosome 10"/>
</dbReference>
<evidence type="ECO:0000313" key="3">
    <source>
        <dbReference type="Proteomes" id="UP001307889"/>
    </source>
</evidence>
<evidence type="ECO:0008006" key="4">
    <source>
        <dbReference type="Google" id="ProtNLM"/>
    </source>
</evidence>
<sequence length="394" mass="46397">MTSIFIILMFGAFANVSPIKLHLLKKKWELNTSPSKSELEGHTFLLKAYTGIRPQTIVLIKHYQSHPYIEGRAPYDFRESCYGVFINYLNLLAPCSCFTYAHPFSGDEVNPWYHPRYGTDEYFDDEGCCLKPAIQAFTTVSMLDEYGPWVDRPVSWIREYECHPKANQYYLYDYAMARIDPPMRKSKLAWIHTAEFYTFKQNMELLPLVSQSIGKCEIYQWTEHITAEPIEESRDEVSQDFMNWTKIYRMKKTRVLNRFEIKFTTWDKCEEIFCPHTPRPDWVETYNPVFHRNKLYCKNEQTPKKYCVTWNENEPLCNVTRGTPVFCDISDYQRGLMGYMVDKNGFCNKTGFGAMLPLSHGIDFIAHQVLLRRSVKYDNAIPEYIKNLRGLTLQ</sequence>
<protein>
    <recommendedName>
        <fullName evidence="4">AMOP domain-containing protein</fullName>
    </recommendedName>
</protein>
<name>A0ABN7B5N5_9HEMI</name>
<feature type="signal peptide" evidence="1">
    <location>
        <begin position="1"/>
        <end position="18"/>
    </location>
</feature>
<gene>
    <name evidence="2" type="ORF">NTJ_12520</name>
</gene>
<keyword evidence="3" id="KW-1185">Reference proteome</keyword>
<feature type="chain" id="PRO_5045116832" description="AMOP domain-containing protein" evidence="1">
    <location>
        <begin position="19"/>
        <end position="394"/>
    </location>
</feature>
<accession>A0ABN7B5N5</accession>
<dbReference type="EMBL" id="AP028918">
    <property type="protein sequence ID" value="BES99703.1"/>
    <property type="molecule type" value="Genomic_DNA"/>
</dbReference>
<reference evidence="2 3" key="1">
    <citation type="submission" date="2023-09" db="EMBL/GenBank/DDBJ databases">
        <title>Nesidiocoris tenuis whole genome shotgun sequence.</title>
        <authorList>
            <person name="Shibata T."/>
            <person name="Shimoda M."/>
            <person name="Kobayashi T."/>
            <person name="Uehara T."/>
        </authorList>
    </citation>
    <scope>NUCLEOTIDE SEQUENCE [LARGE SCALE GENOMIC DNA]</scope>
    <source>
        <strain evidence="2 3">Japan</strain>
    </source>
</reference>
<evidence type="ECO:0000256" key="1">
    <source>
        <dbReference type="SAM" id="SignalP"/>
    </source>
</evidence>
<evidence type="ECO:0000313" key="2">
    <source>
        <dbReference type="EMBL" id="BES99703.1"/>
    </source>
</evidence>
<keyword evidence="1" id="KW-0732">Signal</keyword>
<organism evidence="2 3">
    <name type="scientific">Nesidiocoris tenuis</name>
    <dbReference type="NCBI Taxonomy" id="355587"/>
    <lineage>
        <taxon>Eukaryota</taxon>
        <taxon>Metazoa</taxon>
        <taxon>Ecdysozoa</taxon>
        <taxon>Arthropoda</taxon>
        <taxon>Hexapoda</taxon>
        <taxon>Insecta</taxon>
        <taxon>Pterygota</taxon>
        <taxon>Neoptera</taxon>
        <taxon>Paraneoptera</taxon>
        <taxon>Hemiptera</taxon>
        <taxon>Heteroptera</taxon>
        <taxon>Panheteroptera</taxon>
        <taxon>Cimicomorpha</taxon>
        <taxon>Miridae</taxon>
        <taxon>Dicyphina</taxon>
        <taxon>Nesidiocoris</taxon>
    </lineage>
</organism>